<protein>
    <submittedName>
        <fullName evidence="1">Uncharacterized protein</fullName>
    </submittedName>
</protein>
<sequence>MAKIQGLATTGPLHILTGSSGATASVDGDELIIEGSTNAGISILVPDDGSIATLYMGGPSNSIEGGFEYTPSTNLFQVYAANEEIFRMNAAGIIFNKNGLSGHDFTIESDTLAALFHLNAGDENIIINGSTSAASSKGNLHINNGTSPSAALAGGIVIGAKDSSVGSTDATLEIWLETAPIAVGTFTASHKIPIWFNGVEYHLELDAV</sequence>
<dbReference type="AlphaFoldDB" id="A0A0F9A5E4"/>
<name>A0A0F9A5E4_9ZZZZ</name>
<comment type="caution">
    <text evidence="1">The sequence shown here is derived from an EMBL/GenBank/DDBJ whole genome shotgun (WGS) entry which is preliminary data.</text>
</comment>
<accession>A0A0F9A5E4</accession>
<gene>
    <name evidence="1" type="ORF">LCGC14_2693380</name>
</gene>
<organism evidence="1">
    <name type="scientific">marine sediment metagenome</name>
    <dbReference type="NCBI Taxonomy" id="412755"/>
    <lineage>
        <taxon>unclassified sequences</taxon>
        <taxon>metagenomes</taxon>
        <taxon>ecological metagenomes</taxon>
    </lineage>
</organism>
<dbReference type="EMBL" id="LAZR01047795">
    <property type="protein sequence ID" value="KKK93390.1"/>
    <property type="molecule type" value="Genomic_DNA"/>
</dbReference>
<reference evidence="1" key="1">
    <citation type="journal article" date="2015" name="Nature">
        <title>Complex archaea that bridge the gap between prokaryotes and eukaryotes.</title>
        <authorList>
            <person name="Spang A."/>
            <person name="Saw J.H."/>
            <person name="Jorgensen S.L."/>
            <person name="Zaremba-Niedzwiedzka K."/>
            <person name="Martijn J."/>
            <person name="Lind A.E."/>
            <person name="van Eijk R."/>
            <person name="Schleper C."/>
            <person name="Guy L."/>
            <person name="Ettema T.J."/>
        </authorList>
    </citation>
    <scope>NUCLEOTIDE SEQUENCE</scope>
</reference>
<evidence type="ECO:0000313" key="1">
    <source>
        <dbReference type="EMBL" id="KKK93390.1"/>
    </source>
</evidence>
<proteinExistence type="predicted"/>